<protein>
    <submittedName>
        <fullName evidence="2">Cupin domain-containing protein</fullName>
    </submittedName>
</protein>
<dbReference type="Proteomes" id="UP001062165">
    <property type="component" value="Chromosome"/>
</dbReference>
<dbReference type="InterPro" id="IPR009327">
    <property type="entry name" value="Cupin_DUF985"/>
</dbReference>
<dbReference type="PANTHER" id="PTHR33387">
    <property type="entry name" value="RMLC-LIKE JELLY ROLL FOLD PROTEIN"/>
    <property type="match status" value="1"/>
</dbReference>
<evidence type="ECO:0000313" key="2">
    <source>
        <dbReference type="EMBL" id="UXX80657.1"/>
    </source>
</evidence>
<dbReference type="CDD" id="cd06121">
    <property type="entry name" value="cupin_YML079wp"/>
    <property type="match status" value="1"/>
</dbReference>
<feature type="domain" description="DUF985" evidence="1">
    <location>
        <begin position="6"/>
        <end position="142"/>
    </location>
</feature>
<dbReference type="PANTHER" id="PTHR33387:SF3">
    <property type="entry name" value="DUF985 DOMAIN-CONTAINING PROTEIN"/>
    <property type="match status" value="1"/>
</dbReference>
<accession>A0ABY6D3C8</accession>
<gene>
    <name evidence="2" type="ORF">N7E81_06035</name>
</gene>
<evidence type="ECO:0000259" key="1">
    <source>
        <dbReference type="Pfam" id="PF06172"/>
    </source>
</evidence>
<reference evidence="2" key="1">
    <citation type="submission" date="2022-10" db="EMBL/GenBank/DDBJ databases">
        <title>Comparative genomics and taxonomic characterization of three novel marine species of genus Reichenbachiella exhibiting antioxidant and polysaccharide degradation activities.</title>
        <authorList>
            <person name="Muhammad N."/>
            <person name="Lee Y.-J."/>
            <person name="Ko J."/>
            <person name="Kim S.-G."/>
        </authorList>
    </citation>
    <scope>NUCLEOTIDE SEQUENCE</scope>
    <source>
        <strain evidence="2">Wsw4-B4</strain>
    </source>
</reference>
<sequence>MKPSAQYWIDHLRLLPHPEGGYFKETYRAETEVSLPQFAGIRQVSTGIYFLLTQGNFSAFHRIQSDEMWHFYAGNSLSIFVIYPNGVLSEIRLGLDVENGEVPQAVVPAKCWFASRVHEQGDYALVGCTVSPGFDFADFEMADRQALAESYPSHSTLITTLTHS</sequence>
<proteinExistence type="predicted"/>
<dbReference type="Gene3D" id="2.60.120.10">
    <property type="entry name" value="Jelly Rolls"/>
    <property type="match status" value="1"/>
</dbReference>
<dbReference type="InterPro" id="IPR039935">
    <property type="entry name" value="YML079W-like"/>
</dbReference>
<dbReference type="EMBL" id="CP106735">
    <property type="protein sequence ID" value="UXX80657.1"/>
    <property type="molecule type" value="Genomic_DNA"/>
</dbReference>
<keyword evidence="3" id="KW-1185">Reference proteome</keyword>
<dbReference type="InterPro" id="IPR011051">
    <property type="entry name" value="RmlC_Cupin_sf"/>
</dbReference>
<dbReference type="RefSeq" id="WP_263052386.1">
    <property type="nucleotide sequence ID" value="NZ_CP106735.1"/>
</dbReference>
<name>A0ABY6D3C8_9BACT</name>
<dbReference type="Pfam" id="PF06172">
    <property type="entry name" value="Cupin_5"/>
    <property type="match status" value="1"/>
</dbReference>
<evidence type="ECO:0000313" key="3">
    <source>
        <dbReference type="Proteomes" id="UP001062165"/>
    </source>
</evidence>
<organism evidence="2 3">
    <name type="scientific">Reichenbachiella carrageenanivorans</name>
    <dbReference type="NCBI Taxonomy" id="2979869"/>
    <lineage>
        <taxon>Bacteria</taxon>
        <taxon>Pseudomonadati</taxon>
        <taxon>Bacteroidota</taxon>
        <taxon>Cytophagia</taxon>
        <taxon>Cytophagales</taxon>
        <taxon>Reichenbachiellaceae</taxon>
        <taxon>Reichenbachiella</taxon>
    </lineage>
</organism>
<dbReference type="SUPFAM" id="SSF51182">
    <property type="entry name" value="RmlC-like cupins"/>
    <property type="match status" value="1"/>
</dbReference>
<dbReference type="InterPro" id="IPR014710">
    <property type="entry name" value="RmlC-like_jellyroll"/>
</dbReference>